<evidence type="ECO:0000259" key="4">
    <source>
        <dbReference type="Pfam" id="PF22725"/>
    </source>
</evidence>
<evidence type="ECO:0000259" key="3">
    <source>
        <dbReference type="Pfam" id="PF01408"/>
    </source>
</evidence>
<protein>
    <submittedName>
        <fullName evidence="5">Oxidoreductase</fullName>
    </submittedName>
</protein>
<accession>A0ABQ0RKK0</accession>
<dbReference type="Gene3D" id="3.30.360.10">
    <property type="entry name" value="Dihydrodipicolinate Reductase, domain 2"/>
    <property type="match status" value="1"/>
</dbReference>
<dbReference type="InterPro" id="IPR055170">
    <property type="entry name" value="GFO_IDH_MocA-like_dom"/>
</dbReference>
<dbReference type="SUPFAM" id="SSF55347">
    <property type="entry name" value="Glyceraldehyde-3-phosphate dehydrogenase-like, C-terminal domain"/>
    <property type="match status" value="1"/>
</dbReference>
<reference evidence="5 6" key="1">
    <citation type="submission" date="2019-06" db="EMBL/GenBank/DDBJ databases">
        <title>Whole genome shotgun sequence of Glutamicibacter nicotianae NBRC 14234.</title>
        <authorList>
            <person name="Hosoyama A."/>
            <person name="Uohara A."/>
            <person name="Ohji S."/>
            <person name="Ichikawa N."/>
        </authorList>
    </citation>
    <scope>NUCLEOTIDE SEQUENCE [LARGE SCALE GENOMIC DNA]</scope>
    <source>
        <strain evidence="5 6">NBRC 14234</strain>
    </source>
</reference>
<dbReference type="Proteomes" id="UP000316242">
    <property type="component" value="Unassembled WGS sequence"/>
</dbReference>
<sequence length="372" mass="38966">MQMESQNQPMGVGIVGAGTISDQYLENLTAFPDLAVRFIADLDTQRAASQARKWSVEASGTYAELLARDDIQIVVNLTIPAVHVEVALQAVAAGKHVWGEKPYALDRESGRQLASAAKAAGVRVAVAPDTILGAGVQSGLRQIESGAIGTPLTGLAIFQGPGPESWHHSPEFLFAHGAGPLFDLGPYYLTTLVRVFGPVAKVAALGSQARAQRVIGAGPKAGTSFPVQVPTHVSALLSFESGASAQCIFSFDSKLKRAGFVEISGTEGTAQLPDPNEFTGDTILHLADQEPSVVVAQGSRYGRGTGVAELAQAIREGRKERVPGELAFHVLDIMVSVAEAIESGAFVEVASTVEPIELLDPAWDPSAPSILA</sequence>
<dbReference type="InterPro" id="IPR000683">
    <property type="entry name" value="Gfo/Idh/MocA-like_OxRdtase_N"/>
</dbReference>
<keyword evidence="1" id="KW-0560">Oxidoreductase</keyword>
<dbReference type="EMBL" id="BJNE01000005">
    <property type="protein sequence ID" value="GEC12310.1"/>
    <property type="molecule type" value="Genomic_DNA"/>
</dbReference>
<dbReference type="PANTHER" id="PTHR43818:SF11">
    <property type="entry name" value="BCDNA.GH03377"/>
    <property type="match status" value="1"/>
</dbReference>
<dbReference type="Pfam" id="PF22725">
    <property type="entry name" value="GFO_IDH_MocA_C3"/>
    <property type="match status" value="1"/>
</dbReference>
<organism evidence="5 6">
    <name type="scientific">Glutamicibacter nicotianae</name>
    <name type="common">Arthrobacter nicotianae</name>
    <dbReference type="NCBI Taxonomy" id="37929"/>
    <lineage>
        <taxon>Bacteria</taxon>
        <taxon>Bacillati</taxon>
        <taxon>Actinomycetota</taxon>
        <taxon>Actinomycetes</taxon>
        <taxon>Micrococcales</taxon>
        <taxon>Micrococcaceae</taxon>
        <taxon>Glutamicibacter</taxon>
    </lineage>
</organism>
<keyword evidence="6" id="KW-1185">Reference proteome</keyword>
<evidence type="ECO:0000256" key="2">
    <source>
        <dbReference type="ARBA" id="ARBA00023027"/>
    </source>
</evidence>
<name>A0ABQ0RKK0_GLUNI</name>
<proteinExistence type="predicted"/>
<gene>
    <name evidence="5" type="ORF">ANI01nite_15130</name>
</gene>
<keyword evidence="2" id="KW-0520">NAD</keyword>
<dbReference type="InterPro" id="IPR050463">
    <property type="entry name" value="Gfo/Idh/MocA_oxidrdct_glycsds"/>
</dbReference>
<dbReference type="Gene3D" id="3.40.50.720">
    <property type="entry name" value="NAD(P)-binding Rossmann-like Domain"/>
    <property type="match status" value="1"/>
</dbReference>
<dbReference type="PANTHER" id="PTHR43818">
    <property type="entry name" value="BCDNA.GH03377"/>
    <property type="match status" value="1"/>
</dbReference>
<dbReference type="Pfam" id="PF01408">
    <property type="entry name" value="GFO_IDH_MocA"/>
    <property type="match status" value="1"/>
</dbReference>
<evidence type="ECO:0000313" key="5">
    <source>
        <dbReference type="EMBL" id="GEC12310.1"/>
    </source>
</evidence>
<feature type="domain" description="GFO/IDH/MocA-like oxidoreductase" evidence="4">
    <location>
        <begin position="142"/>
        <end position="270"/>
    </location>
</feature>
<evidence type="ECO:0000256" key="1">
    <source>
        <dbReference type="ARBA" id="ARBA00023002"/>
    </source>
</evidence>
<comment type="caution">
    <text evidence="5">The sequence shown here is derived from an EMBL/GenBank/DDBJ whole genome shotgun (WGS) entry which is preliminary data.</text>
</comment>
<dbReference type="SUPFAM" id="SSF51735">
    <property type="entry name" value="NAD(P)-binding Rossmann-fold domains"/>
    <property type="match status" value="1"/>
</dbReference>
<evidence type="ECO:0000313" key="6">
    <source>
        <dbReference type="Proteomes" id="UP000316242"/>
    </source>
</evidence>
<feature type="domain" description="Gfo/Idh/MocA-like oxidoreductase N-terminal" evidence="3">
    <location>
        <begin position="11"/>
        <end position="126"/>
    </location>
</feature>
<dbReference type="InterPro" id="IPR036291">
    <property type="entry name" value="NAD(P)-bd_dom_sf"/>
</dbReference>